<keyword evidence="3" id="KW-1185">Reference proteome</keyword>
<dbReference type="EMBL" id="CM007385">
    <property type="protein sequence ID" value="ONK70521.1"/>
    <property type="molecule type" value="Genomic_DNA"/>
</dbReference>
<feature type="compositionally biased region" description="Polar residues" evidence="1">
    <location>
        <begin position="1"/>
        <end position="25"/>
    </location>
</feature>
<sequence>MSQPNTSSQVQKRSEQNLPEEQSVTRADEVDTVAGAAFEAIGLAPGPESSHRAGKEPAGLVRETAEQATFSSQPRAEEAIEYCDVVEKERGGENEFSEGADEETTTVLPLAGGGTETSMMPDLSADAGVQGQEGPAFTDTAAPPPVDLVGQEK</sequence>
<accession>A0A5P1F1F0</accession>
<feature type="region of interest" description="Disordered" evidence="1">
    <location>
        <begin position="88"/>
        <end position="153"/>
    </location>
</feature>
<name>A0A5P1F1F0_ASPOF</name>
<proteinExistence type="predicted"/>
<evidence type="ECO:0000313" key="3">
    <source>
        <dbReference type="Proteomes" id="UP000243459"/>
    </source>
</evidence>
<protein>
    <submittedName>
        <fullName evidence="2">Uncharacterized protein</fullName>
    </submittedName>
</protein>
<organism evidence="2 3">
    <name type="scientific">Asparagus officinalis</name>
    <name type="common">Garden asparagus</name>
    <dbReference type="NCBI Taxonomy" id="4686"/>
    <lineage>
        <taxon>Eukaryota</taxon>
        <taxon>Viridiplantae</taxon>
        <taxon>Streptophyta</taxon>
        <taxon>Embryophyta</taxon>
        <taxon>Tracheophyta</taxon>
        <taxon>Spermatophyta</taxon>
        <taxon>Magnoliopsida</taxon>
        <taxon>Liliopsida</taxon>
        <taxon>Asparagales</taxon>
        <taxon>Asparagaceae</taxon>
        <taxon>Asparagoideae</taxon>
        <taxon>Asparagus</taxon>
    </lineage>
</organism>
<evidence type="ECO:0000313" key="2">
    <source>
        <dbReference type="EMBL" id="ONK70521.1"/>
    </source>
</evidence>
<dbReference type="Gramene" id="ONK70521">
    <property type="protein sequence ID" value="ONK70521"/>
    <property type="gene ID" value="A4U43_C05F34580"/>
</dbReference>
<dbReference type="AlphaFoldDB" id="A0A5P1F1F0"/>
<dbReference type="Proteomes" id="UP000243459">
    <property type="component" value="Chromosome 5"/>
</dbReference>
<feature type="region of interest" description="Disordered" evidence="1">
    <location>
        <begin position="1"/>
        <end position="58"/>
    </location>
</feature>
<gene>
    <name evidence="2" type="ORF">A4U43_C05F34580</name>
</gene>
<evidence type="ECO:0000256" key="1">
    <source>
        <dbReference type="SAM" id="MobiDB-lite"/>
    </source>
</evidence>
<reference evidence="3" key="1">
    <citation type="journal article" date="2017" name="Nat. Commun.">
        <title>The asparagus genome sheds light on the origin and evolution of a young Y chromosome.</title>
        <authorList>
            <person name="Harkess A."/>
            <person name="Zhou J."/>
            <person name="Xu C."/>
            <person name="Bowers J.E."/>
            <person name="Van der Hulst R."/>
            <person name="Ayyampalayam S."/>
            <person name="Mercati F."/>
            <person name="Riccardi P."/>
            <person name="McKain M.R."/>
            <person name="Kakrana A."/>
            <person name="Tang H."/>
            <person name="Ray J."/>
            <person name="Groenendijk J."/>
            <person name="Arikit S."/>
            <person name="Mathioni S.M."/>
            <person name="Nakano M."/>
            <person name="Shan H."/>
            <person name="Telgmann-Rauber A."/>
            <person name="Kanno A."/>
            <person name="Yue Z."/>
            <person name="Chen H."/>
            <person name="Li W."/>
            <person name="Chen Y."/>
            <person name="Xu X."/>
            <person name="Zhang Y."/>
            <person name="Luo S."/>
            <person name="Chen H."/>
            <person name="Gao J."/>
            <person name="Mao Z."/>
            <person name="Pires J.C."/>
            <person name="Luo M."/>
            <person name="Kudrna D."/>
            <person name="Wing R.A."/>
            <person name="Meyers B.C."/>
            <person name="Yi K."/>
            <person name="Kong H."/>
            <person name="Lavrijsen P."/>
            <person name="Sunseri F."/>
            <person name="Falavigna A."/>
            <person name="Ye Y."/>
            <person name="Leebens-Mack J.H."/>
            <person name="Chen G."/>
        </authorList>
    </citation>
    <scope>NUCLEOTIDE SEQUENCE [LARGE SCALE GENOMIC DNA]</scope>
    <source>
        <strain evidence="3">cv. DH0086</strain>
    </source>
</reference>
<feature type="compositionally biased region" description="Acidic residues" evidence="1">
    <location>
        <begin position="95"/>
        <end position="104"/>
    </location>
</feature>